<reference evidence="1" key="1">
    <citation type="submission" date="2020-05" db="UniProtKB">
        <authorList>
            <consortium name="EnsemblMetazoa"/>
        </authorList>
    </citation>
    <scope>IDENTIFICATION</scope>
    <source>
        <strain evidence="1">Yale</strain>
    </source>
</reference>
<organism evidence="1 2">
    <name type="scientific">Glossina morsitans morsitans</name>
    <name type="common">Savannah tsetse fly</name>
    <dbReference type="NCBI Taxonomy" id="37546"/>
    <lineage>
        <taxon>Eukaryota</taxon>
        <taxon>Metazoa</taxon>
        <taxon>Ecdysozoa</taxon>
        <taxon>Arthropoda</taxon>
        <taxon>Hexapoda</taxon>
        <taxon>Insecta</taxon>
        <taxon>Pterygota</taxon>
        <taxon>Neoptera</taxon>
        <taxon>Endopterygota</taxon>
        <taxon>Diptera</taxon>
        <taxon>Brachycera</taxon>
        <taxon>Muscomorpha</taxon>
        <taxon>Hippoboscoidea</taxon>
        <taxon>Glossinidae</taxon>
        <taxon>Glossina</taxon>
    </lineage>
</organism>
<dbReference type="STRING" id="37546.A0A1B0FAP7"/>
<dbReference type="AlphaFoldDB" id="A0A1B0FAP7"/>
<evidence type="ECO:0000313" key="1">
    <source>
        <dbReference type="EnsemblMetazoa" id="GMOY000589-PA"/>
    </source>
</evidence>
<dbReference type="Proteomes" id="UP000092444">
    <property type="component" value="Unassembled WGS sequence"/>
</dbReference>
<keyword evidence="2" id="KW-1185">Reference proteome</keyword>
<dbReference type="VEuPathDB" id="VectorBase:GMOY000589"/>
<evidence type="ECO:0000313" key="2">
    <source>
        <dbReference type="Proteomes" id="UP000092444"/>
    </source>
</evidence>
<proteinExistence type="predicted"/>
<accession>A0A1B0FAP7</accession>
<dbReference type="EnsemblMetazoa" id="GMOY000589-RA">
    <property type="protein sequence ID" value="GMOY000589-PA"/>
    <property type="gene ID" value="GMOY000589"/>
</dbReference>
<sequence length="158" mass="18620">VKWSYYSNYVYRELNIYCFEFNDIPSNLDGYDGGGGGGNQRENSNINEIENQYEASPLIGRPDNDIHVRTIDINDYLQTFHMSIQLREGKTYEEMLELWKLHDLEIRLPQRKFIKADNELHTEVLNFYLNLHTFEQLIADIIADVNVNIEYGEEYSAK</sequence>
<protein>
    <submittedName>
        <fullName evidence="1">Uncharacterized protein</fullName>
    </submittedName>
</protein>
<dbReference type="EMBL" id="CCAG010022114">
    <property type="status" value="NOT_ANNOTATED_CDS"/>
    <property type="molecule type" value="Genomic_DNA"/>
</dbReference>
<name>A0A1B0FAP7_GLOMM</name>